<sequence length="208" mass="24235">MSKYVITITRQFGSMGRPIAQKLAKRLGINYYDRDIVDMTAKEMNVPVSVIGELEEAVQGKFFRMKYPLGMGTSDMQNDIFDTQRKLIQGIADKESCIIVGRCSDYILHEYPNSLHVFIYAPDEIRYETCIQKFCMQPDEARRMMLEVDKARERYHKTYAGYLPQDYRYKDLMLDSSLLGVDGTVTYLEQLVNLYVTKDNDKKNKVEK</sequence>
<dbReference type="RefSeq" id="WP_342759157.1">
    <property type="nucleotide sequence ID" value="NZ_CP146256.1"/>
</dbReference>
<evidence type="ECO:0000313" key="2">
    <source>
        <dbReference type="Proteomes" id="UP001451571"/>
    </source>
</evidence>
<name>A0ABZ3F1S1_9FIRM</name>
<gene>
    <name evidence="1" type="ORF">V6984_07480</name>
</gene>
<dbReference type="InterPro" id="IPR027417">
    <property type="entry name" value="P-loop_NTPase"/>
</dbReference>
<protein>
    <submittedName>
        <fullName evidence="1">Cytidylate kinase-like family protein</fullName>
    </submittedName>
</protein>
<keyword evidence="2" id="KW-1185">Reference proteome</keyword>
<dbReference type="SUPFAM" id="SSF52540">
    <property type="entry name" value="P-loop containing nucleoside triphosphate hydrolases"/>
    <property type="match status" value="1"/>
</dbReference>
<dbReference type="EMBL" id="CP146256">
    <property type="protein sequence ID" value="XAH75590.1"/>
    <property type="molecule type" value="Genomic_DNA"/>
</dbReference>
<evidence type="ECO:0000313" key="1">
    <source>
        <dbReference type="EMBL" id="XAH75590.1"/>
    </source>
</evidence>
<proteinExistence type="predicted"/>
<dbReference type="Pfam" id="PF13189">
    <property type="entry name" value="Cytidylate_kin2"/>
    <property type="match status" value="1"/>
</dbReference>
<reference evidence="1 2" key="1">
    <citation type="submission" date="2024-02" db="EMBL/GenBank/DDBJ databases">
        <title>Bacterial strain from lacustrine sediment.</title>
        <authorList>
            <person name="Petit C."/>
            <person name="Fadhlaoui K."/>
        </authorList>
    </citation>
    <scope>NUCLEOTIDE SEQUENCE [LARGE SCALE GENOMIC DNA]</scope>
    <source>
        <strain evidence="1 2">IPX-CK</strain>
    </source>
</reference>
<dbReference type="Gene3D" id="3.40.50.300">
    <property type="entry name" value="P-loop containing nucleotide triphosphate hydrolases"/>
    <property type="match status" value="1"/>
</dbReference>
<dbReference type="Proteomes" id="UP001451571">
    <property type="component" value="Chromosome"/>
</dbReference>
<organism evidence="1 2">
    <name type="scientific">Kineothrix sedimenti</name>
    <dbReference type="NCBI Taxonomy" id="3123317"/>
    <lineage>
        <taxon>Bacteria</taxon>
        <taxon>Bacillati</taxon>
        <taxon>Bacillota</taxon>
        <taxon>Clostridia</taxon>
        <taxon>Lachnospirales</taxon>
        <taxon>Lachnospiraceae</taxon>
        <taxon>Kineothrix</taxon>
    </lineage>
</organism>
<accession>A0ABZ3F1S1</accession>